<evidence type="ECO:0000256" key="1">
    <source>
        <dbReference type="SAM" id="Phobius"/>
    </source>
</evidence>
<keyword evidence="3" id="KW-1185">Reference proteome</keyword>
<dbReference type="InterPro" id="IPR012651">
    <property type="entry name" value="Thia_Transptr_ThiT"/>
</dbReference>
<dbReference type="AlphaFoldDB" id="D5ECX5"/>
<accession>D5ECX5</accession>
<reference evidence="2 3" key="1">
    <citation type="journal article" date="2010" name="Stand. Genomic Sci.">
        <title>Complete genome sequence of Aminobacterium colombiense type strain (ALA-1).</title>
        <authorList>
            <person name="Chertkov O."/>
            <person name="Sikorski J."/>
            <person name="Brambilla E."/>
            <person name="Lapidus A."/>
            <person name="Copeland A."/>
            <person name="Glavina Del Rio T."/>
            <person name="Nolan M."/>
            <person name="Lucas S."/>
            <person name="Tice H."/>
            <person name="Cheng J.F."/>
            <person name="Han C."/>
            <person name="Detter J.C."/>
            <person name="Bruce D."/>
            <person name="Tapia R."/>
            <person name="Goodwin L."/>
            <person name="Pitluck S."/>
            <person name="Liolios K."/>
            <person name="Ivanova N."/>
            <person name="Mavromatis K."/>
            <person name="Ovchinnikova G."/>
            <person name="Pati A."/>
            <person name="Chen A."/>
            <person name="Palaniappan K."/>
            <person name="Land M."/>
            <person name="Hauser L."/>
            <person name="Chang Y.J."/>
            <person name="Jeffries C.D."/>
            <person name="Spring S."/>
            <person name="Rohde M."/>
            <person name="Goker M."/>
            <person name="Bristow J."/>
            <person name="Eisen J.A."/>
            <person name="Markowitz V."/>
            <person name="Hugenholtz P."/>
            <person name="Kyrpides N.C."/>
            <person name="Klenk H.P."/>
        </authorList>
    </citation>
    <scope>NUCLEOTIDE SEQUENCE [LARGE SCALE GENOMIC DNA]</scope>
    <source>
        <strain evidence="3">DSM 12261 / ALA-1</strain>
    </source>
</reference>
<feature type="transmembrane region" description="Helical" evidence="1">
    <location>
        <begin position="7"/>
        <end position="24"/>
    </location>
</feature>
<dbReference type="eggNOG" id="COG3859">
    <property type="taxonomic scope" value="Bacteria"/>
</dbReference>
<dbReference type="EMBL" id="CP001997">
    <property type="protein sequence ID" value="ADE56407.1"/>
    <property type="molecule type" value="Genomic_DNA"/>
</dbReference>
<name>D5ECX5_AMICL</name>
<dbReference type="HOGENOM" id="CLU_090959_0_0_0"/>
<feature type="transmembrane region" description="Helical" evidence="1">
    <location>
        <begin position="132"/>
        <end position="159"/>
    </location>
</feature>
<dbReference type="OrthoDB" id="9795813at2"/>
<evidence type="ECO:0000313" key="2">
    <source>
        <dbReference type="EMBL" id="ADE56407.1"/>
    </source>
</evidence>
<protein>
    <submittedName>
        <fullName evidence="2">Proton-coupled thiamine transporter YuaJ</fullName>
    </submittedName>
</protein>
<dbReference type="GO" id="GO:0015234">
    <property type="term" value="F:thiamine transmembrane transporter activity"/>
    <property type="evidence" value="ECO:0007669"/>
    <property type="project" value="InterPro"/>
</dbReference>
<dbReference type="KEGG" id="aco:Amico_0262"/>
<dbReference type="STRING" id="572547.Amico_0262"/>
<gene>
    <name evidence="2" type="ordered locus">Amico_0262</name>
</gene>
<keyword evidence="1" id="KW-0812">Transmembrane</keyword>
<keyword evidence="1" id="KW-1133">Transmembrane helix</keyword>
<proteinExistence type="predicted"/>
<dbReference type="NCBIfam" id="TIGR02357">
    <property type="entry name" value="ECF_ThiT_YuaJ"/>
    <property type="match status" value="1"/>
</dbReference>
<dbReference type="Proteomes" id="UP000002366">
    <property type="component" value="Chromosome"/>
</dbReference>
<dbReference type="RefSeq" id="WP_013047673.1">
    <property type="nucleotide sequence ID" value="NC_014011.1"/>
</dbReference>
<keyword evidence="1" id="KW-0472">Membrane</keyword>
<dbReference type="GO" id="GO:0005886">
    <property type="term" value="C:plasma membrane"/>
    <property type="evidence" value="ECO:0007669"/>
    <property type="project" value="InterPro"/>
</dbReference>
<feature type="transmembrane region" description="Helical" evidence="1">
    <location>
        <begin position="79"/>
        <end position="95"/>
    </location>
</feature>
<organism evidence="2 3">
    <name type="scientific">Aminobacterium colombiense (strain DSM 12261 / ALA-1)</name>
    <dbReference type="NCBI Taxonomy" id="572547"/>
    <lineage>
        <taxon>Bacteria</taxon>
        <taxon>Thermotogati</taxon>
        <taxon>Synergistota</taxon>
        <taxon>Synergistia</taxon>
        <taxon>Synergistales</taxon>
        <taxon>Aminobacteriaceae</taxon>
        <taxon>Aminobacterium</taxon>
    </lineage>
</organism>
<evidence type="ECO:0000313" key="3">
    <source>
        <dbReference type="Proteomes" id="UP000002366"/>
    </source>
</evidence>
<sequence length="167" mass="18208">MRNKTRVLVEGALAVAMTVAFSYIRLWRMPQGGSVTLENVPLLIFALRHGLKYGVGAGFVAGIIQLTLGGYVVHPVQALLDYPLAFAALGLAAFVRKPLWGGLTLGTISRLFCHVLSGVIFFGSYAPEGTNVWLYSIIYNGSYMVPNLILGIFVTYLVWGRLSRIGQ</sequence>
<dbReference type="Pfam" id="PF09515">
    <property type="entry name" value="Thia_YuaJ"/>
    <property type="match status" value="1"/>
</dbReference>
<feature type="transmembrane region" description="Helical" evidence="1">
    <location>
        <begin position="107"/>
        <end position="126"/>
    </location>
</feature>
<dbReference type="Gene3D" id="1.10.1760.20">
    <property type="match status" value="1"/>
</dbReference>